<name>A0AA44MPZ0_STREE</name>
<evidence type="ECO:0000256" key="8">
    <source>
        <dbReference type="SAM" id="Phobius"/>
    </source>
</evidence>
<accession>A0AA44MPZ0</accession>
<dbReference type="GO" id="GO:0022857">
    <property type="term" value="F:transmembrane transporter activity"/>
    <property type="evidence" value="ECO:0007669"/>
    <property type="project" value="InterPro"/>
</dbReference>
<keyword evidence="7 8" id="KW-0472">Membrane</keyword>
<keyword evidence="4" id="KW-1003">Cell membrane</keyword>
<feature type="transmembrane region" description="Helical" evidence="8">
    <location>
        <begin position="23"/>
        <end position="42"/>
    </location>
</feature>
<sequence>MVYSGVAENAFVRLNSAITGGVGWWYILVATGFVVFALYCGISRIGTIRLGRDDELPEFSFWAWLAMLFSAGMG</sequence>
<keyword evidence="3" id="KW-0813">Transport</keyword>
<comment type="similarity">
    <text evidence="2">Belongs to the BCCT transporter (TC 2.A.15) family.</text>
</comment>
<feature type="non-terminal residue" evidence="9">
    <location>
        <position position="74"/>
    </location>
</feature>
<dbReference type="Proteomes" id="UP000214939">
    <property type="component" value="Unassembled WGS sequence"/>
</dbReference>
<keyword evidence="6 8" id="KW-1133">Transmembrane helix</keyword>
<evidence type="ECO:0000256" key="7">
    <source>
        <dbReference type="ARBA" id="ARBA00023136"/>
    </source>
</evidence>
<comment type="subcellular location">
    <subcellularLocation>
        <location evidence="1">Cell membrane</location>
        <topology evidence="1">Multi-pass membrane protein</topology>
    </subcellularLocation>
</comment>
<organism evidence="9 10">
    <name type="scientific">Streptococcus pneumoniae</name>
    <dbReference type="NCBI Taxonomy" id="1313"/>
    <lineage>
        <taxon>Bacteria</taxon>
        <taxon>Bacillati</taxon>
        <taxon>Bacillota</taxon>
        <taxon>Bacilli</taxon>
        <taxon>Lactobacillales</taxon>
        <taxon>Streptococcaceae</taxon>
        <taxon>Streptococcus</taxon>
    </lineage>
</organism>
<evidence type="ECO:0000256" key="5">
    <source>
        <dbReference type="ARBA" id="ARBA00022692"/>
    </source>
</evidence>
<proteinExistence type="inferred from homology"/>
<dbReference type="PANTHER" id="PTHR30047">
    <property type="entry name" value="HIGH-AFFINITY CHOLINE TRANSPORT PROTEIN-RELATED"/>
    <property type="match status" value="1"/>
</dbReference>
<dbReference type="InterPro" id="IPR000060">
    <property type="entry name" value="BCCT_transptr"/>
</dbReference>
<evidence type="ECO:0000256" key="3">
    <source>
        <dbReference type="ARBA" id="ARBA00022448"/>
    </source>
</evidence>
<dbReference type="AlphaFoldDB" id="A0AA44MPZ0"/>
<dbReference type="GO" id="GO:0005886">
    <property type="term" value="C:plasma membrane"/>
    <property type="evidence" value="ECO:0007669"/>
    <property type="project" value="UniProtKB-SubCell"/>
</dbReference>
<evidence type="ECO:0000256" key="1">
    <source>
        <dbReference type="ARBA" id="ARBA00004651"/>
    </source>
</evidence>
<evidence type="ECO:0000313" key="10">
    <source>
        <dbReference type="Proteomes" id="UP000214939"/>
    </source>
</evidence>
<keyword evidence="5 8" id="KW-0812">Transmembrane</keyword>
<dbReference type="PANTHER" id="PTHR30047:SF7">
    <property type="entry name" value="HIGH-AFFINITY CHOLINE TRANSPORT PROTEIN"/>
    <property type="match status" value="1"/>
</dbReference>
<reference evidence="9 10" key="1">
    <citation type="submission" date="2017-07" db="EMBL/GenBank/DDBJ databases">
        <title>Invasive disease caused simultaneously by more than one serotype of Streptococcus pneumoniae, South Africa.</title>
        <authorList>
            <person name="Ndlangisa K."/>
            <person name="Du Plessis M."/>
            <person name="Von Gottberg A."/>
        </authorList>
    </citation>
    <scope>NUCLEOTIDE SEQUENCE [LARGE SCALE GENOMIC DNA]</scope>
    <source>
        <strain evidence="9 10">8227-15B</strain>
    </source>
</reference>
<evidence type="ECO:0000313" key="9">
    <source>
        <dbReference type="EMBL" id="OYL20279.1"/>
    </source>
</evidence>
<evidence type="ECO:0000256" key="4">
    <source>
        <dbReference type="ARBA" id="ARBA00022475"/>
    </source>
</evidence>
<evidence type="ECO:0000256" key="6">
    <source>
        <dbReference type="ARBA" id="ARBA00022989"/>
    </source>
</evidence>
<protein>
    <submittedName>
        <fullName evidence="9">Uncharacterized protein</fullName>
    </submittedName>
</protein>
<gene>
    <name evidence="9" type="ORF">A5N45_12845</name>
</gene>
<dbReference type="Pfam" id="PF02028">
    <property type="entry name" value="BCCT"/>
    <property type="match status" value="1"/>
</dbReference>
<comment type="caution">
    <text evidence="9">The sequence shown here is derived from an EMBL/GenBank/DDBJ whole genome shotgun (WGS) entry which is preliminary data.</text>
</comment>
<dbReference type="EMBL" id="NNBW01000474">
    <property type="protein sequence ID" value="OYL20279.1"/>
    <property type="molecule type" value="Genomic_DNA"/>
</dbReference>
<evidence type="ECO:0000256" key="2">
    <source>
        <dbReference type="ARBA" id="ARBA00005658"/>
    </source>
</evidence>